<dbReference type="SUPFAM" id="SSF49373">
    <property type="entry name" value="Invasin/intimin cell-adhesion fragments"/>
    <property type="match status" value="1"/>
</dbReference>
<protein>
    <recommendedName>
        <fullName evidence="3">DUF7382 domain-containing protein</fullName>
    </recommendedName>
</protein>
<dbReference type="Gene3D" id="2.60.40.10">
    <property type="entry name" value="Immunoglobulins"/>
    <property type="match status" value="1"/>
</dbReference>
<evidence type="ECO:0000256" key="1">
    <source>
        <dbReference type="SAM" id="MobiDB-lite"/>
    </source>
</evidence>
<evidence type="ECO:0000313" key="4">
    <source>
        <dbReference type="EMBL" id="GAA0671404.1"/>
    </source>
</evidence>
<feature type="transmembrane region" description="Helical" evidence="2">
    <location>
        <begin position="21"/>
        <end position="45"/>
    </location>
</feature>
<dbReference type="InterPro" id="IPR055806">
    <property type="entry name" value="DUF7382"/>
</dbReference>
<keyword evidence="2" id="KW-0812">Transmembrane</keyword>
<evidence type="ECO:0000256" key="2">
    <source>
        <dbReference type="SAM" id="Phobius"/>
    </source>
</evidence>
<keyword evidence="2" id="KW-1133">Transmembrane helix</keyword>
<proteinExistence type="predicted"/>
<keyword evidence="2" id="KW-0472">Membrane</keyword>
<dbReference type="InterPro" id="IPR013783">
    <property type="entry name" value="Ig-like_fold"/>
</dbReference>
<sequence length="149" mass="15756">MPTYEAFLSDDRAIEGLPIRLVIAIVVGVASLSIMMSMLGGIGTLGATELDAQPEAEVIDADERTLSVTVVDESGEPVEGATVVVDGDSAQLDEIATGTSGEDGTASVRIDPELRQNQDRGTLQIDIKPPSGTDFQDKRQNTEVLVVDR</sequence>
<evidence type="ECO:0000313" key="5">
    <source>
        <dbReference type="Proteomes" id="UP001500420"/>
    </source>
</evidence>
<accession>A0AAV3TA72</accession>
<feature type="region of interest" description="Disordered" evidence="1">
    <location>
        <begin position="95"/>
        <end position="149"/>
    </location>
</feature>
<comment type="caution">
    <text evidence="4">The sequence shown here is derived from an EMBL/GenBank/DDBJ whole genome shotgun (WGS) entry which is preliminary data.</text>
</comment>
<organism evidence="4 5">
    <name type="scientific">Natronoarchaeum mannanilyticum</name>
    <dbReference type="NCBI Taxonomy" id="926360"/>
    <lineage>
        <taxon>Archaea</taxon>
        <taxon>Methanobacteriati</taxon>
        <taxon>Methanobacteriota</taxon>
        <taxon>Stenosarchaea group</taxon>
        <taxon>Halobacteria</taxon>
        <taxon>Halobacteriales</taxon>
        <taxon>Natronoarchaeaceae</taxon>
    </lineage>
</organism>
<gene>
    <name evidence="4" type="ORF">GCM10009020_17290</name>
</gene>
<dbReference type="Proteomes" id="UP001500420">
    <property type="component" value="Unassembled WGS sequence"/>
</dbReference>
<dbReference type="AlphaFoldDB" id="A0AAV3TA72"/>
<dbReference type="Pfam" id="PF24107">
    <property type="entry name" value="DUF7382"/>
    <property type="match status" value="1"/>
</dbReference>
<feature type="compositionally biased region" description="Basic and acidic residues" evidence="1">
    <location>
        <begin position="135"/>
        <end position="149"/>
    </location>
</feature>
<reference evidence="4 5" key="1">
    <citation type="journal article" date="2019" name="Int. J. Syst. Evol. Microbiol.">
        <title>The Global Catalogue of Microorganisms (GCM) 10K type strain sequencing project: providing services to taxonomists for standard genome sequencing and annotation.</title>
        <authorList>
            <consortium name="The Broad Institute Genomics Platform"/>
            <consortium name="The Broad Institute Genome Sequencing Center for Infectious Disease"/>
            <person name="Wu L."/>
            <person name="Ma J."/>
        </authorList>
    </citation>
    <scope>NUCLEOTIDE SEQUENCE [LARGE SCALE GENOMIC DNA]</scope>
    <source>
        <strain evidence="4 5">JCM 16328</strain>
    </source>
</reference>
<dbReference type="RefSeq" id="WP_343773592.1">
    <property type="nucleotide sequence ID" value="NZ_BAAADV010000003.1"/>
</dbReference>
<evidence type="ECO:0000259" key="3">
    <source>
        <dbReference type="Pfam" id="PF24107"/>
    </source>
</evidence>
<name>A0AAV3TA72_9EURY</name>
<dbReference type="EMBL" id="BAAADV010000003">
    <property type="protein sequence ID" value="GAA0671404.1"/>
    <property type="molecule type" value="Genomic_DNA"/>
</dbReference>
<dbReference type="InterPro" id="IPR008964">
    <property type="entry name" value="Invasin/intimin_cell_adhesion"/>
</dbReference>
<keyword evidence="5" id="KW-1185">Reference proteome</keyword>
<feature type="domain" description="DUF7382" evidence="3">
    <location>
        <begin position="45"/>
        <end position="108"/>
    </location>
</feature>